<name>A0A0D8L718_MORMO</name>
<dbReference type="SUPFAM" id="SSF53756">
    <property type="entry name" value="UDP-Glycosyltransferase/glycogen phosphorylase"/>
    <property type="match status" value="1"/>
</dbReference>
<organism evidence="3 4">
    <name type="scientific">Morganella morganii</name>
    <name type="common">Proteus morganii</name>
    <dbReference type="NCBI Taxonomy" id="582"/>
    <lineage>
        <taxon>Bacteria</taxon>
        <taxon>Pseudomonadati</taxon>
        <taxon>Pseudomonadota</taxon>
        <taxon>Gammaproteobacteria</taxon>
        <taxon>Enterobacterales</taxon>
        <taxon>Morganellaceae</taxon>
        <taxon>Morganella</taxon>
    </lineage>
</organism>
<dbReference type="PATRIC" id="fig|582.24.peg.3609"/>
<dbReference type="InterPro" id="IPR002201">
    <property type="entry name" value="Glyco_trans_9"/>
</dbReference>
<protein>
    <submittedName>
        <fullName evidence="3">Glycosyl transferase family 9</fullName>
    </submittedName>
</protein>
<dbReference type="Pfam" id="PF01075">
    <property type="entry name" value="Glyco_transf_9"/>
    <property type="match status" value="1"/>
</dbReference>
<reference evidence="3 4" key="1">
    <citation type="submission" date="2015-02" db="EMBL/GenBank/DDBJ databases">
        <title>Whole genome shotgun sequencing of cultured foodborne pathogen.</title>
        <authorList>
            <person name="Timme R."/>
            <person name="Allard M.W."/>
            <person name="Strain E."/>
            <person name="Evans P.S."/>
            <person name="Brown E."/>
        </authorList>
    </citation>
    <scope>NUCLEOTIDE SEQUENCE [LARGE SCALE GENOMIC DNA]</scope>
    <source>
        <strain evidence="3 4">GCSL-TSO-24</strain>
    </source>
</reference>
<gene>
    <name evidence="3" type="ORF">UA45_11460</name>
</gene>
<comment type="caution">
    <text evidence="3">The sequence shown here is derived from an EMBL/GenBank/DDBJ whole genome shotgun (WGS) entry which is preliminary data.</text>
</comment>
<dbReference type="InterPro" id="IPR051199">
    <property type="entry name" value="LPS_LOS_Heptosyltrfase"/>
</dbReference>
<dbReference type="CDD" id="cd03789">
    <property type="entry name" value="GT9_LPS_heptosyltransferase"/>
    <property type="match status" value="1"/>
</dbReference>
<keyword evidence="1" id="KW-0328">Glycosyltransferase</keyword>
<keyword evidence="2 3" id="KW-0808">Transferase</keyword>
<evidence type="ECO:0000313" key="3">
    <source>
        <dbReference type="EMBL" id="KJF77657.1"/>
    </source>
</evidence>
<dbReference type="PANTHER" id="PTHR30160:SF1">
    <property type="entry name" value="LIPOPOLYSACCHARIDE 1,2-N-ACETYLGLUCOSAMINETRANSFERASE-RELATED"/>
    <property type="match status" value="1"/>
</dbReference>
<evidence type="ECO:0000313" key="4">
    <source>
        <dbReference type="Proteomes" id="UP000032582"/>
    </source>
</evidence>
<dbReference type="GO" id="GO:0008713">
    <property type="term" value="F:ADP-heptose-lipopolysaccharide heptosyltransferase activity"/>
    <property type="evidence" value="ECO:0007669"/>
    <property type="project" value="TreeGrafter"/>
</dbReference>
<dbReference type="PANTHER" id="PTHR30160">
    <property type="entry name" value="TETRAACYLDISACCHARIDE 4'-KINASE-RELATED"/>
    <property type="match status" value="1"/>
</dbReference>
<dbReference type="Gene3D" id="3.40.50.2000">
    <property type="entry name" value="Glycogen Phosphorylase B"/>
    <property type="match status" value="2"/>
</dbReference>
<dbReference type="GO" id="GO:0009244">
    <property type="term" value="P:lipopolysaccharide core region biosynthetic process"/>
    <property type="evidence" value="ECO:0007669"/>
    <property type="project" value="TreeGrafter"/>
</dbReference>
<dbReference type="AlphaFoldDB" id="A0A0D8L718"/>
<proteinExistence type="predicted"/>
<accession>A0A0D8L718</accession>
<sequence>MQTAPAPLQRILVIKLRHHGDMLLITPVINTLKANYPDAEVDVLLYQETAPMLSRHPGISHIFAMDRDWRKEGTCKRIGHEWRLLKSLRRRRYDIVVNLADQWYSAIVTRFTGARIRAGLDLRKRQSLFWKKCYTLLADTSQELTMHTVEQNLNGLTPLNLPVTDNHVTMAYSEEDRQKTGQLLQRKQVTGEYIVVQPTSRWFYKCWNDDKMSDVIRTLADEGHQIVLSSGPDPREKAMIASILAPCQQAVADGRIVSVAGELTLPQLAALIDRAKLFIGVDSVPMHMAAALKTPMIALFGPTKLVFWAPWQATGEIIKASDYGEQPHPDDIDTGTDERYLSPIPAEAVIAAARRYL</sequence>
<evidence type="ECO:0000256" key="1">
    <source>
        <dbReference type="ARBA" id="ARBA00022676"/>
    </source>
</evidence>
<dbReference type="InterPro" id="IPR011916">
    <property type="entry name" value="LipoPS_heptosylTferase-III"/>
</dbReference>
<dbReference type="GO" id="GO:0005829">
    <property type="term" value="C:cytosol"/>
    <property type="evidence" value="ECO:0007669"/>
    <property type="project" value="TreeGrafter"/>
</dbReference>
<dbReference type="Proteomes" id="UP000032582">
    <property type="component" value="Unassembled WGS sequence"/>
</dbReference>
<dbReference type="NCBIfam" id="TIGR02201">
    <property type="entry name" value="heptsyl_trn_III"/>
    <property type="match status" value="1"/>
</dbReference>
<dbReference type="EMBL" id="JZSH01000121">
    <property type="protein sequence ID" value="KJF77657.1"/>
    <property type="molecule type" value="Genomic_DNA"/>
</dbReference>
<evidence type="ECO:0000256" key="2">
    <source>
        <dbReference type="ARBA" id="ARBA00022679"/>
    </source>
</evidence>